<proteinExistence type="predicted"/>
<dbReference type="Gene3D" id="1.25.40.10">
    <property type="entry name" value="Tetratricopeptide repeat domain"/>
    <property type="match status" value="1"/>
</dbReference>
<dbReference type="InterPro" id="IPR019734">
    <property type="entry name" value="TPR_rpt"/>
</dbReference>
<evidence type="ECO:0000256" key="2">
    <source>
        <dbReference type="SAM" id="Phobius"/>
    </source>
</evidence>
<gene>
    <name evidence="3" type="ORF">AB8S09_01930</name>
</gene>
<organism evidence="3 4">
    <name type="scientific">Clostridium lapidicellarium</name>
    <dbReference type="NCBI Taxonomy" id="3240931"/>
    <lineage>
        <taxon>Bacteria</taxon>
        <taxon>Bacillati</taxon>
        <taxon>Bacillota</taxon>
        <taxon>Clostridia</taxon>
        <taxon>Eubacteriales</taxon>
        <taxon>Clostridiaceae</taxon>
        <taxon>Clostridium</taxon>
    </lineage>
</organism>
<keyword evidence="2" id="KW-0812">Transmembrane</keyword>
<keyword evidence="2" id="KW-1133">Transmembrane helix</keyword>
<dbReference type="Proteomes" id="UP001565220">
    <property type="component" value="Unassembled WGS sequence"/>
</dbReference>
<comment type="caution">
    <text evidence="3">The sequence shown here is derived from an EMBL/GenBank/DDBJ whole genome shotgun (WGS) entry which is preliminary data.</text>
</comment>
<evidence type="ECO:0000313" key="4">
    <source>
        <dbReference type="Proteomes" id="UP001565220"/>
    </source>
</evidence>
<dbReference type="SMART" id="SM00028">
    <property type="entry name" value="TPR"/>
    <property type="match status" value="2"/>
</dbReference>
<dbReference type="PROSITE" id="PS50005">
    <property type="entry name" value="TPR"/>
    <property type="match status" value="1"/>
</dbReference>
<dbReference type="InterPro" id="IPR011990">
    <property type="entry name" value="TPR-like_helical_dom_sf"/>
</dbReference>
<evidence type="ECO:0000313" key="3">
    <source>
        <dbReference type="EMBL" id="MEY8762411.1"/>
    </source>
</evidence>
<sequence>MNLLSKILFGILIMAAVFFASMFGMYKYSQFENFKNLVGQGRQCMLQKDYNKSIKLFEKALTYKNDSSVQKELLLAQDMKNQSGKQAHPNEKLSDYIKLANTAVKNHDYESANKYLDKALELSPDDQELQSMKNMVESAIYSKNNKTENKIVVDYKNVGNYQNNSVRENTDNKDKEITYDKALKIVSDKFPGASFKPAQEVLSLSILRKFLTDGQIEKYYIFYGSEVETDFQDLVLVDK</sequence>
<keyword evidence="4" id="KW-1185">Reference proteome</keyword>
<dbReference type="SUPFAM" id="SSF48452">
    <property type="entry name" value="TPR-like"/>
    <property type="match status" value="1"/>
</dbReference>
<name>A0ABV4DV52_9CLOT</name>
<protein>
    <submittedName>
        <fullName evidence="3">Tetratricopeptide repeat protein</fullName>
    </submittedName>
</protein>
<reference evidence="3 4" key="1">
    <citation type="submission" date="2024-08" db="EMBL/GenBank/DDBJ databases">
        <title>Clostridium lapicellarii sp. nov., and Clostridium renhuaiense sp. nov., two species isolated from the mud in a fermentation cellar used for producing sauce-flavour Chinese liquors.</title>
        <authorList>
            <person name="Yang F."/>
            <person name="Wang H."/>
            <person name="Chen L.Q."/>
            <person name="Zhou N."/>
            <person name="Lu J.J."/>
            <person name="Pu X.X."/>
            <person name="Wan B."/>
            <person name="Wang L."/>
            <person name="Liu S.J."/>
        </authorList>
    </citation>
    <scope>NUCLEOTIDE SEQUENCE [LARGE SCALE GENOMIC DNA]</scope>
    <source>
        <strain evidence="3 4">MT-113</strain>
    </source>
</reference>
<dbReference type="RefSeq" id="WP_294181550.1">
    <property type="nucleotide sequence ID" value="NZ_JBGFFE010000001.1"/>
</dbReference>
<feature type="transmembrane region" description="Helical" evidence="2">
    <location>
        <begin position="7"/>
        <end position="26"/>
    </location>
</feature>
<feature type="repeat" description="TPR" evidence="1">
    <location>
        <begin position="93"/>
        <end position="126"/>
    </location>
</feature>
<keyword evidence="2" id="KW-0472">Membrane</keyword>
<accession>A0ABV4DV52</accession>
<dbReference type="EMBL" id="JBGFFE010000001">
    <property type="protein sequence ID" value="MEY8762411.1"/>
    <property type="molecule type" value="Genomic_DNA"/>
</dbReference>
<keyword evidence="1" id="KW-0802">TPR repeat</keyword>
<evidence type="ECO:0000256" key="1">
    <source>
        <dbReference type="PROSITE-ProRule" id="PRU00339"/>
    </source>
</evidence>